<reference evidence="8 9" key="2">
    <citation type="journal article" date="2020" name="Int. J. Syst. Evol. Microbiol.">
        <title>Description and complete genome sequences of Bradyrhizobium symbiodeficiens sp. nov., a non-symbiotic bacterium associated with legumes native to Canada.</title>
        <authorList>
            <person name="Bromfield E.S.P."/>
            <person name="Cloutier S."/>
            <person name="Nguyen H.D.T."/>
        </authorList>
    </citation>
    <scope>NUCLEOTIDE SEQUENCE [LARGE SCALE GENOMIC DNA]</scope>
    <source>
        <strain evidence="8 9">65S1MB</strain>
    </source>
</reference>
<dbReference type="Gene3D" id="3.40.50.300">
    <property type="entry name" value="P-loop containing nucleotide triphosphate hydrolases"/>
    <property type="match status" value="2"/>
</dbReference>
<reference evidence="9" key="1">
    <citation type="submission" date="2019-06" db="EMBL/GenBank/DDBJ databases">
        <title>Whole-Genome Sequence of Bradyrhizobium sp. 3 Strain 65S1MB.</title>
        <authorList>
            <person name="Bromfield E.S.P."/>
            <person name="Cloutier S."/>
            <person name="Nguyen H.D.T."/>
        </authorList>
    </citation>
    <scope>NUCLEOTIDE SEQUENCE [LARGE SCALE GENOMIC DNA]</scope>
    <source>
        <strain evidence="9">65S1MB</strain>
    </source>
</reference>
<dbReference type="PROSITE" id="PS51198">
    <property type="entry name" value="UVRD_HELICASE_ATP_BIND"/>
    <property type="match status" value="1"/>
</dbReference>
<accession>A0ABX5VYS8</accession>
<protein>
    <recommendedName>
        <fullName evidence="5">DNA 3'-5' helicase II</fullName>
    </recommendedName>
</protein>
<keyword evidence="2 6" id="KW-0378">Hydrolase</keyword>
<dbReference type="GO" id="GO:0004386">
    <property type="term" value="F:helicase activity"/>
    <property type="evidence" value="ECO:0007669"/>
    <property type="project" value="UniProtKB-KW"/>
</dbReference>
<evidence type="ECO:0000256" key="1">
    <source>
        <dbReference type="ARBA" id="ARBA00022741"/>
    </source>
</evidence>
<dbReference type="Proteomes" id="UP000319298">
    <property type="component" value="Chromosome"/>
</dbReference>
<dbReference type="PANTHER" id="PTHR11070">
    <property type="entry name" value="UVRD / RECB / PCRA DNA HELICASE FAMILY MEMBER"/>
    <property type="match status" value="1"/>
</dbReference>
<dbReference type="RefSeq" id="WP_140477432.1">
    <property type="nucleotide sequence ID" value="NZ_CP041090.2"/>
</dbReference>
<evidence type="ECO:0000313" key="9">
    <source>
        <dbReference type="Proteomes" id="UP000319298"/>
    </source>
</evidence>
<dbReference type="Pfam" id="PF00580">
    <property type="entry name" value="UvrD-helicase"/>
    <property type="match status" value="1"/>
</dbReference>
<evidence type="ECO:0000256" key="5">
    <source>
        <dbReference type="ARBA" id="ARBA00034923"/>
    </source>
</evidence>
<evidence type="ECO:0000256" key="2">
    <source>
        <dbReference type="ARBA" id="ARBA00022801"/>
    </source>
</evidence>
<keyword evidence="4 6" id="KW-0067">ATP-binding</keyword>
<feature type="binding site" evidence="6">
    <location>
        <begin position="21"/>
        <end position="28"/>
    </location>
    <ligand>
        <name>ATP</name>
        <dbReference type="ChEBI" id="CHEBI:30616"/>
    </ligand>
</feature>
<dbReference type="InterPro" id="IPR027417">
    <property type="entry name" value="P-loop_NTPase"/>
</dbReference>
<evidence type="ECO:0000313" key="8">
    <source>
        <dbReference type="EMBL" id="QDF36145.1"/>
    </source>
</evidence>
<keyword evidence="3 6" id="KW-0347">Helicase</keyword>
<keyword evidence="1 6" id="KW-0547">Nucleotide-binding</keyword>
<dbReference type="SUPFAM" id="SSF52540">
    <property type="entry name" value="P-loop containing nucleoside triphosphate hydrolases"/>
    <property type="match status" value="1"/>
</dbReference>
<keyword evidence="9" id="KW-1185">Reference proteome</keyword>
<dbReference type="GO" id="GO:0016787">
    <property type="term" value="F:hydrolase activity"/>
    <property type="evidence" value="ECO:0007669"/>
    <property type="project" value="UniProtKB-KW"/>
</dbReference>
<gene>
    <name evidence="8" type="ORF">FJN17_00360</name>
</gene>
<evidence type="ECO:0000256" key="6">
    <source>
        <dbReference type="PROSITE-ProRule" id="PRU00560"/>
    </source>
</evidence>
<evidence type="ECO:0000256" key="3">
    <source>
        <dbReference type="ARBA" id="ARBA00022806"/>
    </source>
</evidence>
<proteinExistence type="predicted"/>
<evidence type="ECO:0000256" key="4">
    <source>
        <dbReference type="ARBA" id="ARBA00022840"/>
    </source>
</evidence>
<dbReference type="EMBL" id="CP041090">
    <property type="protein sequence ID" value="QDF36145.1"/>
    <property type="molecule type" value="Genomic_DNA"/>
</dbReference>
<dbReference type="InterPro" id="IPR000212">
    <property type="entry name" value="DNA_helicase_UvrD/REP"/>
</dbReference>
<feature type="domain" description="UvrD-like helicase ATP-binding" evidence="7">
    <location>
        <begin position="1"/>
        <end position="275"/>
    </location>
</feature>
<dbReference type="InterPro" id="IPR014016">
    <property type="entry name" value="UvrD-like_ATP-bd"/>
</dbReference>
<sequence length="571" mass="62821">MSFLARETIVGLPLGAVCVTACAGSGKTRTATHRLWEVRQRMKDRHGIVALLSFSNVAVDTFRRDYYVLAREKVGSPNSSSVEIETMDGFLTANIIRPHAYRSMQAKRTPYLVQGHEPFLKGQKVYDGSMPHPTASLEVAIDGGEFEFTVNFGYSSVAIQPTEAVKSINRLGAAGAYTHALGRYWAIRTLQEQPFVLRALARRYPTILVDEAQDIGPVHQAILELLIDSGCQLSLIGDKNQGIYDFSGATGMFLGEYGERLGVQSHGLTINYRSVPAIVEVANKLSGRTDTAERTVPSALSGAFYIPYKNAEKDKLQGAFRSMVDTAAIAHADAMILCRSVEWVDKWRGGEKIQGQGAIKAFVNATIFRDKLQRYDDAFRFACAGITSLLADEHGDLVVRIARNDALIDALSLKRMIWKFVRDASLGLPSGSLIADKEWHQLLVKRVRALLRELESKYALRPADNIGNKLAKKALLNRPIIEMPDLASTDLATFHVSTVHQVKGQSIEAVMYVANKEQIRAMLNGTDTELGRIGYVAVTRARNLLVLAVPDTCVGEFEPELVSCGFKKAGT</sequence>
<name>A0ABX5VYS8_9BRAD</name>
<dbReference type="PANTHER" id="PTHR11070:SF2">
    <property type="entry name" value="ATP-DEPENDENT DNA HELICASE SRS2"/>
    <property type="match status" value="1"/>
</dbReference>
<evidence type="ECO:0000259" key="7">
    <source>
        <dbReference type="PROSITE" id="PS51198"/>
    </source>
</evidence>
<organism evidence="8 9">
    <name type="scientific">Bradyrhizobium symbiodeficiens</name>
    <dbReference type="NCBI Taxonomy" id="1404367"/>
    <lineage>
        <taxon>Bacteria</taxon>
        <taxon>Pseudomonadati</taxon>
        <taxon>Pseudomonadota</taxon>
        <taxon>Alphaproteobacteria</taxon>
        <taxon>Hyphomicrobiales</taxon>
        <taxon>Nitrobacteraceae</taxon>
        <taxon>Bradyrhizobium</taxon>
    </lineage>
</organism>